<evidence type="ECO:0000256" key="1">
    <source>
        <dbReference type="ARBA" id="ARBA00022723"/>
    </source>
</evidence>
<evidence type="ECO:0000256" key="3">
    <source>
        <dbReference type="ARBA" id="ARBA00022840"/>
    </source>
</evidence>
<comment type="similarity">
    <text evidence="6">Belongs to the Mrp/NBP35 ATP-binding proteins family.</text>
</comment>
<dbReference type="PROSITE" id="PS01215">
    <property type="entry name" value="MRP"/>
    <property type="match status" value="1"/>
</dbReference>
<reference evidence="8" key="1">
    <citation type="journal article" date="2013" name="Nature">
        <title>Pan genome of the phytoplankton Emiliania underpins its global distribution.</title>
        <authorList>
            <person name="Read B.A."/>
            <person name="Kegel J."/>
            <person name="Klute M.J."/>
            <person name="Kuo A."/>
            <person name="Lefebvre S.C."/>
            <person name="Maumus F."/>
            <person name="Mayer C."/>
            <person name="Miller J."/>
            <person name="Monier A."/>
            <person name="Salamov A."/>
            <person name="Young J."/>
            <person name="Aguilar M."/>
            <person name="Claverie J.M."/>
            <person name="Frickenhaus S."/>
            <person name="Gonzalez K."/>
            <person name="Herman E.K."/>
            <person name="Lin Y.C."/>
            <person name="Napier J."/>
            <person name="Ogata H."/>
            <person name="Sarno A.F."/>
            <person name="Shmutz J."/>
            <person name="Schroeder D."/>
            <person name="de Vargas C."/>
            <person name="Verret F."/>
            <person name="von Dassow P."/>
            <person name="Valentin K."/>
            <person name="Van de Peer Y."/>
            <person name="Wheeler G."/>
            <person name="Dacks J.B."/>
            <person name="Delwiche C.F."/>
            <person name="Dyhrman S.T."/>
            <person name="Glockner G."/>
            <person name="John U."/>
            <person name="Richards T."/>
            <person name="Worden A.Z."/>
            <person name="Zhang X."/>
            <person name="Grigoriev I.V."/>
            <person name="Allen A.E."/>
            <person name="Bidle K."/>
            <person name="Borodovsky M."/>
            <person name="Bowler C."/>
            <person name="Brownlee C."/>
            <person name="Cock J.M."/>
            <person name="Elias M."/>
            <person name="Gladyshev V.N."/>
            <person name="Groth M."/>
            <person name="Guda C."/>
            <person name="Hadaegh A."/>
            <person name="Iglesias-Rodriguez M.D."/>
            <person name="Jenkins J."/>
            <person name="Jones B.M."/>
            <person name="Lawson T."/>
            <person name="Leese F."/>
            <person name="Lindquist E."/>
            <person name="Lobanov A."/>
            <person name="Lomsadze A."/>
            <person name="Malik S.B."/>
            <person name="Marsh M.E."/>
            <person name="Mackinder L."/>
            <person name="Mock T."/>
            <person name="Mueller-Roeber B."/>
            <person name="Pagarete A."/>
            <person name="Parker M."/>
            <person name="Probert I."/>
            <person name="Quesneville H."/>
            <person name="Raines C."/>
            <person name="Rensing S.A."/>
            <person name="Riano-Pachon D.M."/>
            <person name="Richier S."/>
            <person name="Rokitta S."/>
            <person name="Shiraiwa Y."/>
            <person name="Soanes D.M."/>
            <person name="van der Giezen M."/>
            <person name="Wahlund T.M."/>
            <person name="Williams B."/>
            <person name="Wilson W."/>
            <person name="Wolfe G."/>
            <person name="Wurch L.L."/>
        </authorList>
    </citation>
    <scope>NUCLEOTIDE SEQUENCE</scope>
</reference>
<evidence type="ECO:0000256" key="4">
    <source>
        <dbReference type="ARBA" id="ARBA00023004"/>
    </source>
</evidence>
<dbReference type="OMA" id="PCETEAG"/>
<dbReference type="EnsemblProtists" id="EOD23985">
    <property type="protein sequence ID" value="EOD23985"/>
    <property type="gene ID" value="EMIHUDRAFT_415743"/>
</dbReference>
<dbReference type="InterPro" id="IPR044304">
    <property type="entry name" value="NUBPL-like"/>
</dbReference>
<dbReference type="InterPro" id="IPR000808">
    <property type="entry name" value="Mrp-like_CS"/>
</dbReference>
<protein>
    <submittedName>
        <fullName evidence="7">Uncharacterized protein</fullName>
    </submittedName>
</protein>
<keyword evidence="2" id="KW-0547">Nucleotide-binding</keyword>
<proteinExistence type="inferred from homology"/>
<evidence type="ECO:0000256" key="5">
    <source>
        <dbReference type="ARBA" id="ARBA00023014"/>
    </source>
</evidence>
<keyword evidence="1" id="KW-0479">Metal-binding</keyword>
<dbReference type="RefSeq" id="XP_005776414.1">
    <property type="nucleotide sequence ID" value="XM_005776357.1"/>
</dbReference>
<keyword evidence="5" id="KW-0411">Iron-sulfur</keyword>
<evidence type="ECO:0000313" key="7">
    <source>
        <dbReference type="EnsemblProtists" id="EOD23985"/>
    </source>
</evidence>
<name>A0A0D3JKF0_EMIH1</name>
<dbReference type="AlphaFoldDB" id="A0A0D3JKF0"/>
<dbReference type="CDD" id="cd02037">
    <property type="entry name" value="Mrp_NBP35"/>
    <property type="match status" value="1"/>
</dbReference>
<dbReference type="KEGG" id="ehx:EMIHUDRAFT_415743"/>
<dbReference type="InterPro" id="IPR027417">
    <property type="entry name" value="P-loop_NTPase"/>
</dbReference>
<dbReference type="HAMAP" id="MF_02040">
    <property type="entry name" value="Mrp_NBP35"/>
    <property type="match status" value="1"/>
</dbReference>
<dbReference type="STRING" id="2903.R1EBI0"/>
<dbReference type="eggNOG" id="KOG3022">
    <property type="taxonomic scope" value="Eukaryota"/>
</dbReference>
<evidence type="ECO:0000256" key="2">
    <source>
        <dbReference type="ARBA" id="ARBA00022741"/>
    </source>
</evidence>
<dbReference type="GO" id="GO:0046872">
    <property type="term" value="F:metal ion binding"/>
    <property type="evidence" value="ECO:0007669"/>
    <property type="project" value="UniProtKB-KW"/>
</dbReference>
<dbReference type="PaxDb" id="2903-EOD23985"/>
<dbReference type="GO" id="GO:0140663">
    <property type="term" value="F:ATP-dependent FeS chaperone activity"/>
    <property type="evidence" value="ECO:0007669"/>
    <property type="project" value="InterPro"/>
</dbReference>
<dbReference type="Pfam" id="PF10609">
    <property type="entry name" value="ParA"/>
    <property type="match status" value="1"/>
</dbReference>
<dbReference type="GO" id="GO:0051539">
    <property type="term" value="F:4 iron, 4 sulfur cluster binding"/>
    <property type="evidence" value="ECO:0007669"/>
    <property type="project" value="TreeGrafter"/>
</dbReference>
<dbReference type="Gene3D" id="3.40.50.300">
    <property type="entry name" value="P-loop containing nucleotide triphosphate hydrolases"/>
    <property type="match status" value="1"/>
</dbReference>
<dbReference type="SUPFAM" id="SSF52540">
    <property type="entry name" value="P-loop containing nucleoside triphosphate hydrolases"/>
    <property type="match status" value="1"/>
</dbReference>
<accession>A0A0D3JKF0</accession>
<organism evidence="7 8">
    <name type="scientific">Emiliania huxleyi (strain CCMP1516)</name>
    <dbReference type="NCBI Taxonomy" id="280463"/>
    <lineage>
        <taxon>Eukaryota</taxon>
        <taxon>Haptista</taxon>
        <taxon>Haptophyta</taxon>
        <taxon>Prymnesiophyceae</taxon>
        <taxon>Isochrysidales</taxon>
        <taxon>Noelaerhabdaceae</taxon>
        <taxon>Emiliania</taxon>
    </lineage>
</organism>
<evidence type="ECO:0000313" key="8">
    <source>
        <dbReference type="Proteomes" id="UP000013827"/>
    </source>
</evidence>
<dbReference type="InterPro" id="IPR033756">
    <property type="entry name" value="YlxH/NBP35"/>
</dbReference>
<keyword evidence="8" id="KW-1185">Reference proteome</keyword>
<dbReference type="PANTHER" id="PTHR42961">
    <property type="entry name" value="IRON-SULFUR PROTEIN NUBPL"/>
    <property type="match status" value="1"/>
</dbReference>
<dbReference type="GeneID" id="17269531"/>
<dbReference type="Proteomes" id="UP000013827">
    <property type="component" value="Unassembled WGS sequence"/>
</dbReference>
<dbReference type="GO" id="GO:0016226">
    <property type="term" value="P:iron-sulfur cluster assembly"/>
    <property type="evidence" value="ECO:0007669"/>
    <property type="project" value="InterPro"/>
</dbReference>
<reference evidence="7" key="2">
    <citation type="submission" date="2024-10" db="UniProtKB">
        <authorList>
            <consortium name="EnsemblProtists"/>
        </authorList>
    </citation>
    <scope>IDENTIFICATION</scope>
</reference>
<keyword evidence="4" id="KW-0408">Iron</keyword>
<sequence length="481" mass="50039">MHMGLHHLHNHATMRIGTSFVRRRCALATARGRARLEEEALAALNGVLDPALARCKRLAVQPDATVAVKLEFRSGAMRRGAVEAAAAAAIEALPWARRSSVESTLSRPRSFMGSNAPPSLRHVGALVGISSCKGGVGKSTVAVNLAYALATQGGRVGLLDADVHGPSLPSLVRLPPGSLPLRQDAQTRLLAPAEADGVRLMSYGFVGKGASSGAVPAAVMRGPMVGKTVGQMLSGTDWGELDYLLVDLPPGTGDVHLTLSQTYGLSAAVLVTTPQRLSTVDVLKGVDMLRELGVPMICLVENTAHFTDDTGRTHLPFGGSQLEAVRRHAGLRESDTFRLPIEPQVGEAVDAGSPLQLLTSQSESAHALRAAARHLVVAIGERQHGAAAGGSGSHLRYDPKRGLVLRVLSGDHEGREFVLSKAALHALRGGAGAGDASAPLLDTVEPCETEAGQPGAKLYWCGGGATVVPLGDFPHLAAAHG</sequence>
<dbReference type="PANTHER" id="PTHR42961:SF2">
    <property type="entry name" value="IRON-SULFUR PROTEIN NUBPL"/>
    <property type="match status" value="1"/>
</dbReference>
<keyword evidence="3" id="KW-0067">ATP-binding</keyword>
<dbReference type="GO" id="GO:0005524">
    <property type="term" value="F:ATP binding"/>
    <property type="evidence" value="ECO:0007669"/>
    <property type="project" value="UniProtKB-KW"/>
</dbReference>
<evidence type="ECO:0000256" key="6">
    <source>
        <dbReference type="ARBA" id="ARBA00024036"/>
    </source>
</evidence>
<dbReference type="InterPro" id="IPR019591">
    <property type="entry name" value="Mrp/NBP35_ATP-bd"/>
</dbReference>
<dbReference type="HOGENOM" id="CLU_024839_1_2_1"/>